<dbReference type="OrthoDB" id="3541690at2"/>
<name>A0A371P930_9ACTN</name>
<keyword evidence="3" id="KW-1185">Reference proteome</keyword>
<organism evidence="2 3">
    <name type="scientific">Aeromicrobium endophyticum</name>
    <dbReference type="NCBI Taxonomy" id="2292704"/>
    <lineage>
        <taxon>Bacteria</taxon>
        <taxon>Bacillati</taxon>
        <taxon>Actinomycetota</taxon>
        <taxon>Actinomycetes</taxon>
        <taxon>Propionibacteriales</taxon>
        <taxon>Nocardioidaceae</taxon>
        <taxon>Aeromicrobium</taxon>
    </lineage>
</organism>
<dbReference type="AlphaFoldDB" id="A0A371P930"/>
<accession>A0A371P930</accession>
<dbReference type="RefSeq" id="WP_119702556.1">
    <property type="nucleotide sequence ID" value="NZ_JBHSOI010000001.1"/>
</dbReference>
<protein>
    <submittedName>
        <fullName evidence="2">Uncharacterized protein</fullName>
    </submittedName>
</protein>
<feature type="region of interest" description="Disordered" evidence="1">
    <location>
        <begin position="273"/>
        <end position="308"/>
    </location>
</feature>
<dbReference type="EMBL" id="QUBR01000001">
    <property type="protein sequence ID" value="REK72441.1"/>
    <property type="molecule type" value="Genomic_DNA"/>
</dbReference>
<feature type="region of interest" description="Disordered" evidence="1">
    <location>
        <begin position="182"/>
        <end position="242"/>
    </location>
</feature>
<evidence type="ECO:0000256" key="1">
    <source>
        <dbReference type="SAM" id="MobiDB-lite"/>
    </source>
</evidence>
<evidence type="ECO:0000313" key="2">
    <source>
        <dbReference type="EMBL" id="REK72441.1"/>
    </source>
</evidence>
<feature type="compositionally biased region" description="Basic and acidic residues" evidence="1">
    <location>
        <begin position="273"/>
        <end position="284"/>
    </location>
</feature>
<sequence length="308" mass="32532">MTAEPTVDTSARRLYGVDPATFVAERRAEAGRLREAGHAQVAKDVMSLRRPSVAAALVDAVVRHRPELVDEVAAVGRRLRAAIGDAEAGPADLRAADADRRSVVRRCVEAAAEVAGTWGSRASSTSLREVEQTFWAAAVDAGALAAVRAGCLVRPLSPSGFGAVDTTGSSAVEVVVEVEPSLTPRRRASRAGAGAGAGAGDEPARDDAALDRAHQRVQHAEQVLRQAEDEATTAAESASAAEAHTARLEQELAELRRRLTGVEQEIRDAAALRRRAAGEKQTAERRRRTASGAVDRARRDLHLLDGDG</sequence>
<dbReference type="Proteomes" id="UP000265581">
    <property type="component" value="Unassembled WGS sequence"/>
</dbReference>
<comment type="caution">
    <text evidence="2">The sequence shown here is derived from an EMBL/GenBank/DDBJ whole genome shotgun (WGS) entry which is preliminary data.</text>
</comment>
<gene>
    <name evidence="2" type="ORF">DX116_02080</name>
</gene>
<proteinExistence type="predicted"/>
<feature type="compositionally biased region" description="Basic and acidic residues" evidence="1">
    <location>
        <begin position="202"/>
        <end position="214"/>
    </location>
</feature>
<feature type="compositionally biased region" description="Low complexity" evidence="1">
    <location>
        <begin position="232"/>
        <end position="242"/>
    </location>
</feature>
<reference evidence="2 3" key="1">
    <citation type="submission" date="2018-08" db="EMBL/GenBank/DDBJ databases">
        <title>Aeromicrobium sp. M2KJ-4, whole genome shotgun sequence.</title>
        <authorList>
            <person name="Tuo L."/>
        </authorList>
    </citation>
    <scope>NUCLEOTIDE SEQUENCE [LARGE SCALE GENOMIC DNA]</scope>
    <source>
        <strain evidence="2 3">M2KJ-4</strain>
    </source>
</reference>
<evidence type="ECO:0000313" key="3">
    <source>
        <dbReference type="Proteomes" id="UP000265581"/>
    </source>
</evidence>
<feature type="compositionally biased region" description="Basic and acidic residues" evidence="1">
    <location>
        <begin position="295"/>
        <end position="308"/>
    </location>
</feature>